<dbReference type="RefSeq" id="WP_013944653.1">
    <property type="nucleotide sequence ID" value="NC_015713.1"/>
</dbReference>
<feature type="domain" description="ATPase" evidence="1">
    <location>
        <begin position="5"/>
        <end position="217"/>
    </location>
</feature>
<reference key="1">
    <citation type="journal article" date="2011" name="Mol. Biol. Evol.">
        <title>Unity in variety -- the pan-genome of the Chlamydiae.</title>
        <authorList>
            <person name="Collingro A."/>
            <person name="Tischler P."/>
            <person name="Weinmaier T."/>
            <person name="Penz T."/>
            <person name="Heinz E."/>
            <person name="Brunham R.C."/>
            <person name="Read T.D."/>
            <person name="Bavoil P.M."/>
            <person name="Sachse K."/>
            <person name="Kahane S."/>
            <person name="Friedman M.G."/>
            <person name="Rattei T."/>
            <person name="Myers G.S.A."/>
            <person name="Horn M."/>
        </authorList>
    </citation>
    <scope>NUCLEOTIDE SEQUENCE</scope>
    <source>
        <strain>Z</strain>
    </source>
</reference>
<keyword evidence="4" id="KW-1185">Reference proteome</keyword>
<dbReference type="AlphaFoldDB" id="F8L4D7"/>
<dbReference type="PANTHER" id="PTHR34704">
    <property type="entry name" value="ATPASE"/>
    <property type="match status" value="1"/>
</dbReference>
<proteinExistence type="predicted"/>
<dbReference type="Pfam" id="PF03008">
    <property type="entry name" value="DUF234"/>
    <property type="match status" value="1"/>
</dbReference>
<dbReference type="Pfam" id="PF01637">
    <property type="entry name" value="ATPase_2"/>
    <property type="match status" value="1"/>
</dbReference>
<dbReference type="InterPro" id="IPR027417">
    <property type="entry name" value="P-loop_NTPase"/>
</dbReference>
<dbReference type="InterPro" id="IPR011579">
    <property type="entry name" value="ATPase_dom"/>
</dbReference>
<dbReference type="OrthoDB" id="9813134at2"/>
<gene>
    <name evidence="3" type="ordered locus">SNE_A23110</name>
</gene>
<dbReference type="Gene3D" id="3.40.50.300">
    <property type="entry name" value="P-loop containing nucleotide triphosphate hydrolases"/>
    <property type="match status" value="1"/>
</dbReference>
<protein>
    <submittedName>
        <fullName evidence="3">ATPase</fullName>
    </submittedName>
</protein>
<dbReference type="STRING" id="331113.SNE_A23110"/>
<feature type="domain" description="DUF234" evidence="2">
    <location>
        <begin position="327"/>
        <end position="424"/>
    </location>
</feature>
<evidence type="ECO:0000313" key="3">
    <source>
        <dbReference type="EMBL" id="CCB90188.1"/>
    </source>
</evidence>
<evidence type="ECO:0000259" key="1">
    <source>
        <dbReference type="Pfam" id="PF01637"/>
    </source>
</evidence>
<organism evidence="3 4">
    <name type="scientific">Simkania negevensis (strain ATCC VR-1471 / DSM 27360 / Z)</name>
    <dbReference type="NCBI Taxonomy" id="331113"/>
    <lineage>
        <taxon>Bacteria</taxon>
        <taxon>Pseudomonadati</taxon>
        <taxon>Chlamydiota</taxon>
        <taxon>Chlamydiia</taxon>
        <taxon>Parachlamydiales</taxon>
        <taxon>Simkaniaceae</taxon>
        <taxon>Simkania</taxon>
    </lineage>
</organism>
<dbReference type="CDD" id="cd00882">
    <property type="entry name" value="Ras_like_GTPase"/>
    <property type="match status" value="1"/>
</dbReference>
<name>F8L4D7_SIMNZ</name>
<dbReference type="GO" id="GO:0005524">
    <property type="term" value="F:ATP binding"/>
    <property type="evidence" value="ECO:0007669"/>
    <property type="project" value="InterPro"/>
</dbReference>
<sequence>MEKLVGRSREIATLKSLLKSKKAELLAIYGRRRVGKTFLISSFFSNKGIYFEMTGIKGGKCSQQIQTFIRRLRFAFKDLQIDFPPKNWFEAFELLEQAIESVKKSCKIILFFDEFPWMDTHKSDLLKAFEYLWNSYLSRDSRIIAVICGSSVSWMIKKIIHNKAGLYGRLTSQIRLRPFTLKEIEEYFVTNNIQLDRKQIVELSMALGGIPKYLSYVESGKSAAQNIQKLCFTPGAPLTTEFQTLYESLFDNHYMHVQIIELLAHSTIGLTVSQISKKLSKEKGGNLSRALKELIASNFVQFVPFYGRKTREGRYRIVDEYSYFYLNWVQDSMYNYDESISQSFWIQQQSSSKFRSWAGYMFESICFKHIRQIVKALELTVVADKASYWSYTPSKNSNDQGGQIDLVIDRTDQCINLCEIKFWKSEFTISDTIAQKLNERRGIFQDITKTRKTIFNTLITPYGARINKNYLSSVDKQLNLDALFLEDTELFPDCVEKINFRRLPPPHHQSY</sequence>
<dbReference type="EMBL" id="FR872582">
    <property type="protein sequence ID" value="CCB90188.1"/>
    <property type="molecule type" value="Genomic_DNA"/>
</dbReference>
<dbReference type="InterPro" id="IPR004256">
    <property type="entry name" value="DUF234"/>
</dbReference>
<accession>F8L4D7</accession>
<dbReference type="KEGG" id="sng:SNE_A23110"/>
<evidence type="ECO:0000313" key="4">
    <source>
        <dbReference type="Proteomes" id="UP000000496"/>
    </source>
</evidence>
<reference evidence="3 4" key="2">
    <citation type="journal article" date="2011" name="Mol. Biol. Evol.">
        <title>Unity in variety--the pan-genome of the Chlamydiae.</title>
        <authorList>
            <person name="Collingro A."/>
            <person name="Tischler P."/>
            <person name="Weinmaier T."/>
            <person name="Penz T."/>
            <person name="Heinz E."/>
            <person name="Brunham R.C."/>
            <person name="Read T.D."/>
            <person name="Bavoil P.M."/>
            <person name="Sachse K."/>
            <person name="Kahane S."/>
            <person name="Friedman M.G."/>
            <person name="Rattei T."/>
            <person name="Myers G.S."/>
            <person name="Horn M."/>
        </authorList>
    </citation>
    <scope>NUCLEOTIDE SEQUENCE [LARGE SCALE GENOMIC DNA]</scope>
    <source>
        <strain evidence="4">ATCC VR-1471 / Z</strain>
    </source>
</reference>
<dbReference type="Proteomes" id="UP000000496">
    <property type="component" value="Chromosome gsn.131"/>
</dbReference>
<dbReference type="HOGENOM" id="CLU_041137_2_0_0"/>
<evidence type="ECO:0000259" key="2">
    <source>
        <dbReference type="Pfam" id="PF03008"/>
    </source>
</evidence>
<dbReference type="eggNOG" id="COG1672">
    <property type="taxonomic scope" value="Bacteria"/>
</dbReference>
<dbReference type="PANTHER" id="PTHR34704:SF1">
    <property type="entry name" value="ATPASE"/>
    <property type="match status" value="1"/>
</dbReference>
<dbReference type="SUPFAM" id="SSF52540">
    <property type="entry name" value="P-loop containing nucleoside triphosphate hydrolases"/>
    <property type="match status" value="1"/>
</dbReference>